<proteinExistence type="predicted"/>
<keyword evidence="2" id="KW-1185">Reference proteome</keyword>
<gene>
    <name evidence="1" type="ORF">A6A04_19895</name>
</gene>
<accession>A0A178MJD0</accession>
<comment type="caution">
    <text evidence="1">The sequence shown here is derived from an EMBL/GenBank/DDBJ whole genome shotgun (WGS) entry which is preliminary data.</text>
</comment>
<evidence type="ECO:0000313" key="2">
    <source>
        <dbReference type="Proteomes" id="UP000078428"/>
    </source>
</evidence>
<dbReference type="Proteomes" id="UP000078428">
    <property type="component" value="Unassembled WGS sequence"/>
</dbReference>
<dbReference type="OrthoDB" id="7319474at2"/>
<dbReference type="EMBL" id="LWQT01000070">
    <property type="protein sequence ID" value="OAN48770.1"/>
    <property type="molecule type" value="Genomic_DNA"/>
</dbReference>
<name>A0A178MJD0_9PROT</name>
<evidence type="ECO:0000313" key="1">
    <source>
        <dbReference type="EMBL" id="OAN48770.1"/>
    </source>
</evidence>
<dbReference type="RefSeq" id="WP_068493928.1">
    <property type="nucleotide sequence ID" value="NZ_LWQT01000070.1"/>
</dbReference>
<dbReference type="AlphaFoldDB" id="A0A178MJD0"/>
<sequence>MADIQWNRHINKLCEHQGGPRYDDMLIGCIAAFNTKGRSSEKQGDWLVRQLDMHYGIQVAHQGAIHLTKEQRRPIRQAVDWTNCNASSGHMAYLHGRFPHAFHAVSTHLPHRFHTKGANSSVPSTTYPVAIAKLLLKLIDTPLAASRTSATPNGLSADFTDSGSLVARHSEEGRAICPIGINDNVIDDAAAPLRGLAAQSDEPLGGKKEPLGGAVDIATWAKANRSTGQVKANSSKATISLWVDGSSRSYVRGQLEIGKEKYRLNFRSPRRLEELIYVERGQDAEARQWYEAISSQVIPSLQAKADAASGRLPSKHVASAIHEFHDSKCEGRGMTEGIAFLGYNGNQPSYCVVQVNGRNWRLELQATHSTNARAPQFKATAEQSCEAA</sequence>
<reference evidence="1 2" key="1">
    <citation type="submission" date="2016-04" db="EMBL/GenBank/DDBJ databases">
        <title>Draft genome sequence of freshwater magnetotactic bacteria Magnetospirillum marisnigri SP-1 and Magnetospirillum moscoviense BB-1.</title>
        <authorList>
            <person name="Koziaeva V."/>
            <person name="Dziuba M.V."/>
            <person name="Ivanov T.M."/>
            <person name="Kuznetsov B."/>
            <person name="Grouzdev D.S."/>
        </authorList>
    </citation>
    <scope>NUCLEOTIDE SEQUENCE [LARGE SCALE GENOMIC DNA]</scope>
    <source>
        <strain evidence="1 2">SP-1</strain>
    </source>
</reference>
<organism evidence="1 2">
    <name type="scientific">Paramagnetospirillum marisnigri</name>
    <dbReference type="NCBI Taxonomy" id="1285242"/>
    <lineage>
        <taxon>Bacteria</taxon>
        <taxon>Pseudomonadati</taxon>
        <taxon>Pseudomonadota</taxon>
        <taxon>Alphaproteobacteria</taxon>
        <taxon>Rhodospirillales</taxon>
        <taxon>Magnetospirillaceae</taxon>
        <taxon>Paramagnetospirillum</taxon>
    </lineage>
</organism>
<protein>
    <submittedName>
        <fullName evidence="1">Uncharacterized protein</fullName>
    </submittedName>
</protein>